<comment type="caution">
    <text evidence="2">The sequence shown here is derived from an EMBL/GenBank/DDBJ whole genome shotgun (WGS) entry which is preliminary data.</text>
</comment>
<name>A0AAP0F4B1_9MAGN</name>
<dbReference type="Proteomes" id="UP001417504">
    <property type="component" value="Unassembled WGS sequence"/>
</dbReference>
<evidence type="ECO:0000313" key="3">
    <source>
        <dbReference type="Proteomes" id="UP001417504"/>
    </source>
</evidence>
<evidence type="ECO:0000313" key="2">
    <source>
        <dbReference type="EMBL" id="KAK9103670.1"/>
    </source>
</evidence>
<keyword evidence="1" id="KW-0732">Signal</keyword>
<dbReference type="EMBL" id="JBBNAE010000008">
    <property type="protein sequence ID" value="KAK9103670.1"/>
    <property type="molecule type" value="Genomic_DNA"/>
</dbReference>
<protein>
    <submittedName>
        <fullName evidence="2">Uncharacterized protein</fullName>
    </submittedName>
</protein>
<proteinExistence type="predicted"/>
<accession>A0AAP0F4B1</accession>
<feature type="chain" id="PRO_5042900139" evidence="1">
    <location>
        <begin position="34"/>
        <end position="57"/>
    </location>
</feature>
<dbReference type="AlphaFoldDB" id="A0AAP0F4B1"/>
<sequence length="57" mass="6327">MILAGPSSSPLSASGCRLTGAVLKLLLLLESLTFRLVEDIFCHENKIQINVFNYILY</sequence>
<gene>
    <name evidence="2" type="ORF">Sjap_020924</name>
</gene>
<organism evidence="2 3">
    <name type="scientific">Stephania japonica</name>
    <dbReference type="NCBI Taxonomy" id="461633"/>
    <lineage>
        <taxon>Eukaryota</taxon>
        <taxon>Viridiplantae</taxon>
        <taxon>Streptophyta</taxon>
        <taxon>Embryophyta</taxon>
        <taxon>Tracheophyta</taxon>
        <taxon>Spermatophyta</taxon>
        <taxon>Magnoliopsida</taxon>
        <taxon>Ranunculales</taxon>
        <taxon>Menispermaceae</taxon>
        <taxon>Menispermoideae</taxon>
        <taxon>Cissampelideae</taxon>
        <taxon>Stephania</taxon>
    </lineage>
</organism>
<keyword evidence="3" id="KW-1185">Reference proteome</keyword>
<feature type="signal peptide" evidence="1">
    <location>
        <begin position="1"/>
        <end position="33"/>
    </location>
</feature>
<reference evidence="2 3" key="1">
    <citation type="submission" date="2024-01" db="EMBL/GenBank/DDBJ databases">
        <title>Genome assemblies of Stephania.</title>
        <authorList>
            <person name="Yang L."/>
        </authorList>
    </citation>
    <scope>NUCLEOTIDE SEQUENCE [LARGE SCALE GENOMIC DNA]</scope>
    <source>
        <strain evidence="2">QJT</strain>
        <tissue evidence="2">Leaf</tissue>
    </source>
</reference>
<evidence type="ECO:0000256" key="1">
    <source>
        <dbReference type="SAM" id="SignalP"/>
    </source>
</evidence>